<evidence type="ECO:0000259" key="4">
    <source>
        <dbReference type="Pfam" id="PF00905"/>
    </source>
</evidence>
<keyword evidence="3" id="KW-0472">Membrane</keyword>
<dbReference type="PANTHER" id="PTHR30627">
    <property type="entry name" value="PEPTIDOGLYCAN D,D-TRANSPEPTIDASE"/>
    <property type="match status" value="1"/>
</dbReference>
<name>A0ABY0V6R2_9ACTO</name>
<dbReference type="InterPro" id="IPR012338">
    <property type="entry name" value="Beta-lactam/transpept-like"/>
</dbReference>
<dbReference type="PANTHER" id="PTHR30627:SF1">
    <property type="entry name" value="PEPTIDOGLYCAN D,D-TRANSPEPTIDASE FTSI"/>
    <property type="match status" value="1"/>
</dbReference>
<dbReference type="InterPro" id="IPR050515">
    <property type="entry name" value="Beta-lactam/transpept"/>
</dbReference>
<evidence type="ECO:0000256" key="2">
    <source>
        <dbReference type="ARBA" id="ARBA00007171"/>
    </source>
</evidence>
<accession>A0ABY0V6R2</accession>
<evidence type="ECO:0000313" key="7">
    <source>
        <dbReference type="Proteomes" id="UP000198976"/>
    </source>
</evidence>
<dbReference type="GO" id="GO:0051301">
    <property type="term" value="P:cell division"/>
    <property type="evidence" value="ECO:0007669"/>
    <property type="project" value="UniProtKB-KW"/>
</dbReference>
<dbReference type="Gene3D" id="3.40.710.10">
    <property type="entry name" value="DD-peptidase/beta-lactamase superfamily"/>
    <property type="match status" value="1"/>
</dbReference>
<sequence>MNTRAGRQESARRAHWILFITLFALCACVLRLFLLQIVQGPALAAEGLEVRTSASDITAQRGSITDDTGIVLAESVQTYHIAVNQINIRTYEHDGQIGPAAAASQLAPLLKMDPVELGGLMVGDSTYAYVKKNVDAVTYRKIRAMDIYGIEWESAFERTYPNGSTAGPVIGTINAEGVGASGLEATMDQILQGSAGREAFEIAPNGAIMPGGKHTVVEPVSGGSVRTTLRADLQHGVQEALDARVKAHSADWGAVVITDVKTGRILALADSNSTAPNSATPQPVSAVQYAFEPGSVGKVVTAATALNKGTITPTSEFTVPYSLDGLPGADGPISDFHEHPTERMTATGILAESSNTGTILIGQTVDDADRYDMMLKLGLGAPSGIELAGESSGVVRTPDQWIGRDKWVSMFGQSYSMTAVQEATMMATIGNGGVRMPPRIIDSWQLADGTVHTPDPVQPVQAMSAQSASDLLKMMESTVATDVGTGQTAKIDGYRLALKTGTADIFVDGVPATVSTVAGVLPAEAPQIAVSVVLYNPKVGVISSDSAAPLFAEVASQAVRNLAIPASQEQADLFPLRPGS</sequence>
<dbReference type="Pfam" id="PF03717">
    <property type="entry name" value="PBP_dimer"/>
    <property type="match status" value="1"/>
</dbReference>
<reference evidence="6 7" key="1">
    <citation type="submission" date="2016-10" db="EMBL/GenBank/DDBJ databases">
        <authorList>
            <person name="Varghese N."/>
            <person name="Submissions S."/>
        </authorList>
    </citation>
    <scope>NUCLEOTIDE SEQUENCE [LARGE SCALE GENOMIC DNA]</scope>
    <source>
        <strain evidence="6 7">DSM 9169</strain>
    </source>
</reference>
<evidence type="ECO:0000259" key="5">
    <source>
        <dbReference type="Pfam" id="PF03717"/>
    </source>
</evidence>
<evidence type="ECO:0000256" key="1">
    <source>
        <dbReference type="ARBA" id="ARBA00004370"/>
    </source>
</evidence>
<protein>
    <submittedName>
        <fullName evidence="6">Cell division protein FtsI (Penicillin-binding protein 3)</fullName>
    </submittedName>
</protein>
<dbReference type="PROSITE" id="PS51257">
    <property type="entry name" value="PROKAR_LIPOPROTEIN"/>
    <property type="match status" value="1"/>
</dbReference>
<gene>
    <name evidence="6" type="ORF">SAMN04489714_0818</name>
</gene>
<evidence type="ECO:0000256" key="3">
    <source>
        <dbReference type="ARBA" id="ARBA00023136"/>
    </source>
</evidence>
<evidence type="ECO:0000313" key="6">
    <source>
        <dbReference type="EMBL" id="SDT91183.1"/>
    </source>
</evidence>
<feature type="domain" description="Penicillin-binding protein transpeptidase" evidence="4">
    <location>
        <begin position="253"/>
        <end position="554"/>
    </location>
</feature>
<dbReference type="InterPro" id="IPR001460">
    <property type="entry name" value="PCN-bd_Tpept"/>
</dbReference>
<dbReference type="SUPFAM" id="SSF56601">
    <property type="entry name" value="beta-lactamase/transpeptidase-like"/>
    <property type="match status" value="1"/>
</dbReference>
<keyword evidence="6" id="KW-0132">Cell division</keyword>
<dbReference type="Gene3D" id="3.30.450.330">
    <property type="match status" value="1"/>
</dbReference>
<keyword evidence="7" id="KW-1185">Reference proteome</keyword>
<comment type="subcellular location">
    <subcellularLocation>
        <location evidence="1">Membrane</location>
    </subcellularLocation>
</comment>
<dbReference type="SUPFAM" id="SSF56519">
    <property type="entry name" value="Penicillin binding protein dimerisation domain"/>
    <property type="match status" value="1"/>
</dbReference>
<feature type="domain" description="Penicillin-binding protein dimerisation" evidence="5">
    <location>
        <begin position="57"/>
        <end position="208"/>
    </location>
</feature>
<dbReference type="RefSeq" id="WP_092648469.1">
    <property type="nucleotide sequence ID" value="NZ_LT629792.1"/>
</dbReference>
<dbReference type="Gene3D" id="3.90.1310.10">
    <property type="entry name" value="Penicillin-binding protein 2a (Domain 2)"/>
    <property type="match status" value="1"/>
</dbReference>
<dbReference type="Proteomes" id="UP000198976">
    <property type="component" value="Chromosome I"/>
</dbReference>
<proteinExistence type="inferred from homology"/>
<dbReference type="InterPro" id="IPR036138">
    <property type="entry name" value="PBP_dimer_sf"/>
</dbReference>
<dbReference type="InterPro" id="IPR005311">
    <property type="entry name" value="PBP_dimer"/>
</dbReference>
<organism evidence="6 7">
    <name type="scientific">Schaalia radingae</name>
    <dbReference type="NCBI Taxonomy" id="131110"/>
    <lineage>
        <taxon>Bacteria</taxon>
        <taxon>Bacillati</taxon>
        <taxon>Actinomycetota</taxon>
        <taxon>Actinomycetes</taxon>
        <taxon>Actinomycetales</taxon>
        <taxon>Actinomycetaceae</taxon>
        <taxon>Schaalia</taxon>
    </lineage>
</organism>
<dbReference type="EMBL" id="LT629792">
    <property type="protein sequence ID" value="SDT91183.1"/>
    <property type="molecule type" value="Genomic_DNA"/>
</dbReference>
<comment type="similarity">
    <text evidence="2">Belongs to the transpeptidase family.</text>
</comment>
<dbReference type="Pfam" id="PF00905">
    <property type="entry name" value="Transpeptidase"/>
    <property type="match status" value="1"/>
</dbReference>
<keyword evidence="6" id="KW-0131">Cell cycle</keyword>